<proteinExistence type="predicted"/>
<name>A0A6C0IJZ1_9ZZZZ</name>
<protein>
    <submittedName>
        <fullName evidence="2">Uncharacterized protein</fullName>
    </submittedName>
</protein>
<feature type="transmembrane region" description="Helical" evidence="1">
    <location>
        <begin position="20"/>
        <end position="38"/>
    </location>
</feature>
<accession>A0A6C0IJZ1</accession>
<keyword evidence="1" id="KW-0472">Membrane</keyword>
<organism evidence="2">
    <name type="scientific">viral metagenome</name>
    <dbReference type="NCBI Taxonomy" id="1070528"/>
    <lineage>
        <taxon>unclassified sequences</taxon>
        <taxon>metagenomes</taxon>
        <taxon>organismal metagenomes</taxon>
    </lineage>
</organism>
<keyword evidence="1" id="KW-0812">Transmembrane</keyword>
<dbReference type="AlphaFoldDB" id="A0A6C0IJZ1"/>
<sequence>MKSPKFDWSFIYFLKDIIKFLLIFIFLYLFFYIIGYLYNYSFSSIEPFSLPGVNIEIDIQPTSKMKEAYRPYLRKARLYSEDFFDDSNNYVTKFLRKSGLY</sequence>
<evidence type="ECO:0000313" key="2">
    <source>
        <dbReference type="EMBL" id="QHT91833.1"/>
    </source>
</evidence>
<keyword evidence="1" id="KW-1133">Transmembrane helix</keyword>
<dbReference type="EMBL" id="MN740170">
    <property type="protein sequence ID" value="QHT91833.1"/>
    <property type="molecule type" value="Genomic_DNA"/>
</dbReference>
<evidence type="ECO:0000256" key="1">
    <source>
        <dbReference type="SAM" id="Phobius"/>
    </source>
</evidence>
<reference evidence="2" key="1">
    <citation type="journal article" date="2020" name="Nature">
        <title>Giant virus diversity and host interactions through global metagenomics.</title>
        <authorList>
            <person name="Schulz F."/>
            <person name="Roux S."/>
            <person name="Paez-Espino D."/>
            <person name="Jungbluth S."/>
            <person name="Walsh D.A."/>
            <person name="Denef V.J."/>
            <person name="McMahon K.D."/>
            <person name="Konstantinidis K.T."/>
            <person name="Eloe-Fadrosh E.A."/>
            <person name="Kyrpides N.C."/>
            <person name="Woyke T."/>
        </authorList>
    </citation>
    <scope>NUCLEOTIDE SEQUENCE</scope>
    <source>
        <strain evidence="2">GVMAG-M-3300023184-86</strain>
    </source>
</reference>